<name>A0ABQ7E3I9_BRACR</name>
<evidence type="ECO:0000313" key="1">
    <source>
        <dbReference type="EMBL" id="KAF3591779.1"/>
    </source>
</evidence>
<gene>
    <name evidence="1" type="ORF">DY000_02020070</name>
</gene>
<comment type="caution">
    <text evidence="1">The sequence shown here is derived from an EMBL/GenBank/DDBJ whole genome shotgun (WGS) entry which is preliminary data.</text>
</comment>
<accession>A0ABQ7E3I9</accession>
<sequence length="171" mass="19753">MGVLQSKEVTRLEMEDAGNTRLDKDKIQLQATKILLQRQVYVDHAAVSTRNSRPFSVWHRWRSKDCIHGGSETVDLQYHVRSSPTGVAGCSSSFSNMTKVLPRPFSFFQLEDKLHLKGRGIDRFHMLAFQKKNKENEVEGNLGEKERMFKELICQRMAKTLREREALLKTS</sequence>
<proteinExistence type="predicted"/>
<protein>
    <submittedName>
        <fullName evidence="1">Uncharacterized protein</fullName>
    </submittedName>
</protein>
<keyword evidence="2" id="KW-1185">Reference proteome</keyword>
<organism evidence="1 2">
    <name type="scientific">Brassica cretica</name>
    <name type="common">Mustard</name>
    <dbReference type="NCBI Taxonomy" id="69181"/>
    <lineage>
        <taxon>Eukaryota</taxon>
        <taxon>Viridiplantae</taxon>
        <taxon>Streptophyta</taxon>
        <taxon>Embryophyta</taxon>
        <taxon>Tracheophyta</taxon>
        <taxon>Spermatophyta</taxon>
        <taxon>Magnoliopsida</taxon>
        <taxon>eudicotyledons</taxon>
        <taxon>Gunneridae</taxon>
        <taxon>Pentapetalae</taxon>
        <taxon>rosids</taxon>
        <taxon>malvids</taxon>
        <taxon>Brassicales</taxon>
        <taxon>Brassicaceae</taxon>
        <taxon>Brassiceae</taxon>
        <taxon>Brassica</taxon>
    </lineage>
</organism>
<dbReference type="Proteomes" id="UP000266723">
    <property type="component" value="Unassembled WGS sequence"/>
</dbReference>
<reference evidence="1 2" key="1">
    <citation type="journal article" date="2020" name="BMC Genomics">
        <title>Intraspecific diversification of the crop wild relative Brassica cretica Lam. using demographic model selection.</title>
        <authorList>
            <person name="Kioukis A."/>
            <person name="Michalopoulou V.A."/>
            <person name="Briers L."/>
            <person name="Pirintsos S."/>
            <person name="Studholme D.J."/>
            <person name="Pavlidis P."/>
            <person name="Sarris P.F."/>
        </authorList>
    </citation>
    <scope>NUCLEOTIDE SEQUENCE [LARGE SCALE GENOMIC DNA]</scope>
    <source>
        <strain evidence="2">cv. PFS-1207/04</strain>
    </source>
</reference>
<dbReference type="EMBL" id="QGKV02000299">
    <property type="protein sequence ID" value="KAF3591779.1"/>
    <property type="molecule type" value="Genomic_DNA"/>
</dbReference>
<evidence type="ECO:0000313" key="2">
    <source>
        <dbReference type="Proteomes" id="UP000266723"/>
    </source>
</evidence>